<evidence type="ECO:0000313" key="1">
    <source>
        <dbReference type="EMBL" id="AQG78405.1"/>
    </source>
</evidence>
<proteinExistence type="predicted"/>
<accession>A0A1P9WSP4</accession>
<keyword evidence="2" id="KW-1185">Reference proteome</keyword>
<sequence length="116" mass="13489">MTTKEYIYRLNDFKRSVTNYLHYNIESPQRIQQDLRAAIEFLESVQTTGQLKKEVELAVQRLKAVLENAKAFSKQVKPDPNDKDLGAVHHDDSFWYQQVIGSAESAINELIRHVRD</sequence>
<organism evidence="1 2">
    <name type="scientific">Spirosoma montaniterrae</name>
    <dbReference type="NCBI Taxonomy" id="1178516"/>
    <lineage>
        <taxon>Bacteria</taxon>
        <taxon>Pseudomonadati</taxon>
        <taxon>Bacteroidota</taxon>
        <taxon>Cytophagia</taxon>
        <taxon>Cytophagales</taxon>
        <taxon>Cytophagaceae</taxon>
        <taxon>Spirosoma</taxon>
    </lineage>
</organism>
<protein>
    <submittedName>
        <fullName evidence="1">Uncharacterized protein</fullName>
    </submittedName>
</protein>
<dbReference type="Proteomes" id="UP000187941">
    <property type="component" value="Chromosome"/>
</dbReference>
<dbReference type="EMBL" id="CP014263">
    <property type="protein sequence ID" value="AQG78405.1"/>
    <property type="molecule type" value="Genomic_DNA"/>
</dbReference>
<dbReference type="AlphaFoldDB" id="A0A1P9WSP4"/>
<name>A0A1P9WSP4_9BACT</name>
<gene>
    <name evidence="1" type="ORF">AWR27_03070</name>
</gene>
<dbReference type="RefSeq" id="WP_077129847.1">
    <property type="nucleotide sequence ID" value="NZ_CP014263.1"/>
</dbReference>
<evidence type="ECO:0000313" key="2">
    <source>
        <dbReference type="Proteomes" id="UP000187941"/>
    </source>
</evidence>
<dbReference type="KEGG" id="smon:AWR27_03070"/>
<reference evidence="1 2" key="1">
    <citation type="submission" date="2016-01" db="EMBL/GenBank/DDBJ databases">
        <authorList>
            <person name="Oliw E.H."/>
        </authorList>
    </citation>
    <scope>NUCLEOTIDE SEQUENCE [LARGE SCALE GENOMIC DNA]</scope>
    <source>
        <strain evidence="1 2">DY10</strain>
    </source>
</reference>